<organism evidence="1 2">
    <name type="scientific">Polluticaenibacter yanchengensis</name>
    <dbReference type="NCBI Taxonomy" id="3014562"/>
    <lineage>
        <taxon>Bacteria</taxon>
        <taxon>Pseudomonadati</taxon>
        <taxon>Bacteroidota</taxon>
        <taxon>Chitinophagia</taxon>
        <taxon>Chitinophagales</taxon>
        <taxon>Chitinophagaceae</taxon>
        <taxon>Polluticaenibacter</taxon>
    </lineage>
</organism>
<dbReference type="InterPro" id="IPR036390">
    <property type="entry name" value="WH_DNA-bd_sf"/>
</dbReference>
<accession>A0ABT4UIS8</accession>
<comment type="caution">
    <text evidence="1">The sequence shown here is derived from an EMBL/GenBank/DDBJ whole genome shotgun (WGS) entry which is preliminary data.</text>
</comment>
<proteinExistence type="predicted"/>
<dbReference type="EMBL" id="JAQGEF010000007">
    <property type="protein sequence ID" value="MDA3614739.1"/>
    <property type="molecule type" value="Genomic_DNA"/>
</dbReference>
<name>A0ABT4UIS8_9BACT</name>
<dbReference type="SUPFAM" id="SSF46785">
    <property type="entry name" value="Winged helix' DNA-binding domain"/>
    <property type="match status" value="1"/>
</dbReference>
<evidence type="ECO:0008006" key="3">
    <source>
        <dbReference type="Google" id="ProtNLM"/>
    </source>
</evidence>
<protein>
    <recommendedName>
        <fullName evidence="3">MarR family transcriptional regulator</fullName>
    </recommendedName>
</protein>
<dbReference type="Gene3D" id="1.10.10.10">
    <property type="entry name" value="Winged helix-like DNA-binding domain superfamily/Winged helix DNA-binding domain"/>
    <property type="match status" value="1"/>
</dbReference>
<gene>
    <name evidence="1" type="ORF">O3P16_07960</name>
</gene>
<evidence type="ECO:0000313" key="2">
    <source>
        <dbReference type="Proteomes" id="UP001210231"/>
    </source>
</evidence>
<keyword evidence="2" id="KW-1185">Reference proteome</keyword>
<reference evidence="1 2" key="1">
    <citation type="submission" date="2022-12" db="EMBL/GenBank/DDBJ databases">
        <title>Chitinophagaceae gen. sp. nov., a new member of the family Chitinophagaceae, isolated from soil in a chemical factory.</title>
        <authorList>
            <person name="Ke Z."/>
        </authorList>
    </citation>
    <scope>NUCLEOTIDE SEQUENCE [LARGE SCALE GENOMIC DNA]</scope>
    <source>
        <strain evidence="1 2">LY-5</strain>
    </source>
</reference>
<sequence length="105" mass="11809">MESLIIWELINKKLDLVGNLLGVNLTRHDLIVLFYVNDGCRTTTDLNERLRELDYSSLTIAITKMISSKYIVRKKSNLTITDPGKILLSDFNAAILNIATGKISL</sequence>
<dbReference type="Proteomes" id="UP001210231">
    <property type="component" value="Unassembled WGS sequence"/>
</dbReference>
<dbReference type="InterPro" id="IPR036388">
    <property type="entry name" value="WH-like_DNA-bd_sf"/>
</dbReference>
<dbReference type="RefSeq" id="WP_407031064.1">
    <property type="nucleotide sequence ID" value="NZ_JAQGEF010000007.1"/>
</dbReference>
<evidence type="ECO:0000313" key="1">
    <source>
        <dbReference type="EMBL" id="MDA3614739.1"/>
    </source>
</evidence>